<dbReference type="GO" id="GO:0003676">
    <property type="term" value="F:nucleic acid binding"/>
    <property type="evidence" value="ECO:0007669"/>
    <property type="project" value="InterPro"/>
</dbReference>
<organism evidence="1 2">
    <name type="scientific">Mycena rosella</name>
    <name type="common">Pink bonnet</name>
    <name type="synonym">Agaricus rosellus</name>
    <dbReference type="NCBI Taxonomy" id="1033263"/>
    <lineage>
        <taxon>Eukaryota</taxon>
        <taxon>Fungi</taxon>
        <taxon>Dikarya</taxon>
        <taxon>Basidiomycota</taxon>
        <taxon>Agaricomycotina</taxon>
        <taxon>Agaricomycetes</taxon>
        <taxon>Agaricomycetidae</taxon>
        <taxon>Agaricales</taxon>
        <taxon>Marasmiineae</taxon>
        <taxon>Mycenaceae</taxon>
        <taxon>Mycena</taxon>
    </lineage>
</organism>
<dbReference type="Gene3D" id="3.30.420.10">
    <property type="entry name" value="Ribonuclease H-like superfamily/Ribonuclease H"/>
    <property type="match status" value="1"/>
</dbReference>
<name>A0AAD7G4L9_MYCRO</name>
<gene>
    <name evidence="1" type="ORF">B0H17DRAFT_1210906</name>
</gene>
<protein>
    <submittedName>
        <fullName evidence="1">Uncharacterized protein</fullName>
    </submittedName>
</protein>
<evidence type="ECO:0000313" key="1">
    <source>
        <dbReference type="EMBL" id="KAJ7665679.1"/>
    </source>
</evidence>
<proteinExistence type="predicted"/>
<keyword evidence="2" id="KW-1185">Reference proteome</keyword>
<dbReference type="SUPFAM" id="SSF53098">
    <property type="entry name" value="Ribonuclease H-like"/>
    <property type="match status" value="1"/>
</dbReference>
<dbReference type="EMBL" id="JARKIE010000214">
    <property type="protein sequence ID" value="KAJ7665679.1"/>
    <property type="molecule type" value="Genomic_DNA"/>
</dbReference>
<sequence length="147" mass="16143">MSIRLLGDRDQASTNAEIHAAIMGVRRTHPEDSLVIHCNKSSLRNAMTKNLERWEDRGWIGVPNRGALRTLSAELKKREAPTFFMTPVKGVPEPDGYAAATRLTTEASEHTIPGDIPFDIHEDLALRGVKRASLTQAIAYAGITAVL</sequence>
<dbReference type="InterPro" id="IPR012337">
    <property type="entry name" value="RNaseH-like_sf"/>
</dbReference>
<dbReference type="Proteomes" id="UP001221757">
    <property type="component" value="Unassembled WGS sequence"/>
</dbReference>
<reference evidence="1" key="1">
    <citation type="submission" date="2023-03" db="EMBL/GenBank/DDBJ databases">
        <title>Massive genome expansion in bonnet fungi (Mycena s.s.) driven by repeated elements and novel gene families across ecological guilds.</title>
        <authorList>
            <consortium name="Lawrence Berkeley National Laboratory"/>
            <person name="Harder C.B."/>
            <person name="Miyauchi S."/>
            <person name="Viragh M."/>
            <person name="Kuo A."/>
            <person name="Thoen E."/>
            <person name="Andreopoulos B."/>
            <person name="Lu D."/>
            <person name="Skrede I."/>
            <person name="Drula E."/>
            <person name="Henrissat B."/>
            <person name="Morin E."/>
            <person name="Kohler A."/>
            <person name="Barry K."/>
            <person name="LaButti K."/>
            <person name="Morin E."/>
            <person name="Salamov A."/>
            <person name="Lipzen A."/>
            <person name="Mereny Z."/>
            <person name="Hegedus B."/>
            <person name="Baldrian P."/>
            <person name="Stursova M."/>
            <person name="Weitz H."/>
            <person name="Taylor A."/>
            <person name="Grigoriev I.V."/>
            <person name="Nagy L.G."/>
            <person name="Martin F."/>
            <person name="Kauserud H."/>
        </authorList>
    </citation>
    <scope>NUCLEOTIDE SEQUENCE</scope>
    <source>
        <strain evidence="1">CBHHK067</strain>
    </source>
</reference>
<comment type="caution">
    <text evidence="1">The sequence shown here is derived from an EMBL/GenBank/DDBJ whole genome shotgun (WGS) entry which is preliminary data.</text>
</comment>
<dbReference type="InterPro" id="IPR036397">
    <property type="entry name" value="RNaseH_sf"/>
</dbReference>
<accession>A0AAD7G4L9</accession>
<dbReference type="AlphaFoldDB" id="A0AAD7G4L9"/>
<evidence type="ECO:0000313" key="2">
    <source>
        <dbReference type="Proteomes" id="UP001221757"/>
    </source>
</evidence>